<dbReference type="EMBL" id="WWCT01000001">
    <property type="protein sequence ID" value="MYN24993.1"/>
    <property type="molecule type" value="Genomic_DNA"/>
</dbReference>
<dbReference type="Pfam" id="PF02770">
    <property type="entry name" value="Acyl-CoA_dh_M"/>
    <property type="match status" value="1"/>
</dbReference>
<dbReference type="Gene3D" id="2.40.110.10">
    <property type="entry name" value="Butyryl-CoA Dehydrogenase, subunit A, domain 2"/>
    <property type="match status" value="1"/>
</dbReference>
<gene>
    <name evidence="2" type="ORF">GTP69_01065</name>
</gene>
<evidence type="ECO:0000259" key="1">
    <source>
        <dbReference type="Pfam" id="PF02770"/>
    </source>
</evidence>
<feature type="domain" description="Acyl-CoA oxidase/dehydrogenase middle" evidence="1">
    <location>
        <begin position="107"/>
        <end position="182"/>
    </location>
</feature>
<reference evidence="2 3" key="1">
    <citation type="submission" date="2019-12" db="EMBL/GenBank/DDBJ databases">
        <title>Novel species isolated from a subtropical stream in China.</title>
        <authorList>
            <person name="Lu H."/>
        </authorList>
    </citation>
    <scope>NUCLEOTIDE SEQUENCE [LARGE SCALE GENOMIC DNA]</scope>
    <source>
        <strain evidence="2 3">CY42W</strain>
    </source>
</reference>
<dbReference type="InterPro" id="IPR009100">
    <property type="entry name" value="AcylCoA_DH/oxidase_NM_dom_sf"/>
</dbReference>
<organism evidence="2 3">
    <name type="scientific">Duganella levis</name>
    <dbReference type="NCBI Taxonomy" id="2692169"/>
    <lineage>
        <taxon>Bacteria</taxon>
        <taxon>Pseudomonadati</taxon>
        <taxon>Pseudomonadota</taxon>
        <taxon>Betaproteobacteria</taxon>
        <taxon>Burkholderiales</taxon>
        <taxon>Oxalobacteraceae</taxon>
        <taxon>Telluria group</taxon>
        <taxon>Duganella</taxon>
    </lineage>
</organism>
<protein>
    <submittedName>
        <fullName evidence="2">Acyl-CoA dehydrogenase</fullName>
    </submittedName>
</protein>
<dbReference type="Proteomes" id="UP000642144">
    <property type="component" value="Unassembled WGS sequence"/>
</dbReference>
<comment type="caution">
    <text evidence="2">The sequence shown here is derived from an EMBL/GenBank/DDBJ whole genome shotgun (WGS) entry which is preliminary data.</text>
</comment>
<dbReference type="InterPro" id="IPR006091">
    <property type="entry name" value="Acyl-CoA_Oxase/DH_mid-dom"/>
</dbReference>
<keyword evidence="3" id="KW-1185">Reference proteome</keyword>
<evidence type="ECO:0000313" key="3">
    <source>
        <dbReference type="Proteomes" id="UP000642144"/>
    </source>
</evidence>
<dbReference type="SUPFAM" id="SSF56645">
    <property type="entry name" value="Acyl-CoA dehydrogenase NM domain-like"/>
    <property type="match status" value="1"/>
</dbReference>
<name>A0ABW9VTP2_9BURK</name>
<dbReference type="InterPro" id="IPR046373">
    <property type="entry name" value="Acyl-CoA_Oxase/DH_mid-dom_sf"/>
</dbReference>
<proteinExistence type="predicted"/>
<accession>A0ABW9VTP2</accession>
<evidence type="ECO:0000313" key="2">
    <source>
        <dbReference type="EMBL" id="MYN24993.1"/>
    </source>
</evidence>
<dbReference type="RefSeq" id="WP_161053137.1">
    <property type="nucleotide sequence ID" value="NZ_WWCT01000001.1"/>
</dbReference>
<sequence>MKIDRLPYASAHTLEEALIRLDPQQSPGVQLAQLIAAGQDQLPMPASGLTLQRWQCLAKVAHHDLTLAKLYESHTDALAILAELGGPAVPGASWGVWCAEPPDAVVTLRHNDAGQTVISGRKQWCSGAATLSHALVSCQDDRGERMLVAVALRDPGVTITNEGWHAVGMAATASVDVLFDDVPAIPVGAPGEYLSRPGFWYGGAGIAACWYGAAQALGDYLHEAARVQPKPEPHRLAHLGETDIALSAAAALLRATAAAIDRAPGAYAGRIAMRARLAVEVAATEVLRHVSRALGAGPLCRDARFARLAADLPVFLRQSHAERDLATLGSLLTQQEEAPWAL</sequence>